<organism evidence="2 3">
    <name type="scientific">Anopheles albimanus</name>
    <name type="common">New world malaria mosquito</name>
    <dbReference type="NCBI Taxonomy" id="7167"/>
    <lineage>
        <taxon>Eukaryota</taxon>
        <taxon>Metazoa</taxon>
        <taxon>Ecdysozoa</taxon>
        <taxon>Arthropoda</taxon>
        <taxon>Hexapoda</taxon>
        <taxon>Insecta</taxon>
        <taxon>Pterygota</taxon>
        <taxon>Neoptera</taxon>
        <taxon>Endopterygota</taxon>
        <taxon>Diptera</taxon>
        <taxon>Nematocera</taxon>
        <taxon>Culicoidea</taxon>
        <taxon>Culicidae</taxon>
        <taxon>Anophelinae</taxon>
        <taxon>Anopheles</taxon>
    </lineage>
</organism>
<reference evidence="2" key="2">
    <citation type="submission" date="2022-08" db="UniProtKB">
        <authorList>
            <consortium name="EnsemblMetazoa"/>
        </authorList>
    </citation>
    <scope>IDENTIFICATION</scope>
    <source>
        <strain evidence="2">STECLA/ALBI9_A</strain>
    </source>
</reference>
<evidence type="ECO:0000256" key="1">
    <source>
        <dbReference type="SAM" id="MobiDB-lite"/>
    </source>
</evidence>
<accession>A0A182G065</accession>
<evidence type="ECO:0000313" key="2">
    <source>
        <dbReference type="EnsemblMetazoa" id="AALB015644-PA"/>
    </source>
</evidence>
<evidence type="ECO:0000313" key="3">
    <source>
        <dbReference type="Proteomes" id="UP000069272"/>
    </source>
</evidence>
<name>A0A182G065_ANOAL</name>
<protein>
    <submittedName>
        <fullName evidence="2">Uncharacterized protein</fullName>
    </submittedName>
</protein>
<dbReference type="AlphaFoldDB" id="A0A182G065"/>
<keyword evidence="3" id="KW-1185">Reference proteome</keyword>
<dbReference type="EnsemblMetazoa" id="AALB015644-RA">
    <property type="protein sequence ID" value="AALB015644-PA"/>
    <property type="gene ID" value="AALB015644"/>
</dbReference>
<dbReference type="Proteomes" id="UP000069272">
    <property type="component" value="Chromosome 3L"/>
</dbReference>
<feature type="compositionally biased region" description="Basic and acidic residues" evidence="1">
    <location>
        <begin position="49"/>
        <end position="59"/>
    </location>
</feature>
<dbReference type="VEuPathDB" id="VectorBase:AALB015644"/>
<proteinExistence type="predicted"/>
<sequence length="128" mass="14576">MRSRRWSSVARTRSPPTMARCTPSTMSPMRTDSARRVPICRPSNVPLTNEHRDRGERNHWPTLGRPRVPPSGVRQKVPEPRFPPPGKGGMAGLLAHNRTQTHTQQQQQQQQNTRIDRNRCPPEVFAIG</sequence>
<feature type="compositionally biased region" description="Low complexity" evidence="1">
    <location>
        <begin position="96"/>
        <end position="113"/>
    </location>
</feature>
<reference evidence="2 3" key="1">
    <citation type="journal article" date="2017" name="G3 (Bethesda)">
        <title>The Physical Genome Mapping of Anopheles albimanus Corrected Scaffold Misassemblies and Identified Interarm Rearrangements in Genus Anopheles.</title>
        <authorList>
            <person name="Artemov G.N."/>
            <person name="Peery A.N."/>
            <person name="Jiang X."/>
            <person name="Tu Z."/>
            <person name="Stegniy V.N."/>
            <person name="Sharakhova M.V."/>
            <person name="Sharakhov I.V."/>
        </authorList>
    </citation>
    <scope>NUCLEOTIDE SEQUENCE [LARGE SCALE GENOMIC DNA]</scope>
    <source>
        <strain evidence="2 3">ALBI9_A</strain>
    </source>
</reference>
<feature type="region of interest" description="Disordered" evidence="1">
    <location>
        <begin position="1"/>
        <end position="128"/>
    </location>
</feature>